<reference evidence="4" key="1">
    <citation type="submission" date="2022-10" db="EMBL/GenBank/DDBJ databases">
        <title>Comparative genomic analysis of Cohnella hashimotonis sp. nov., isolated from the International Space Station.</title>
        <authorList>
            <person name="Simpson A."/>
            <person name="Venkateswaran K."/>
        </authorList>
    </citation>
    <scope>NUCLEOTIDE SEQUENCE</scope>
    <source>
        <strain evidence="4">DSM 28161</strain>
    </source>
</reference>
<keyword evidence="2" id="KW-0175">Coiled coil</keyword>
<dbReference type="SUPFAM" id="SSF46955">
    <property type="entry name" value="Putative DNA-binding domain"/>
    <property type="match status" value="1"/>
</dbReference>
<dbReference type="InterPro" id="IPR000551">
    <property type="entry name" value="MerR-type_HTH_dom"/>
</dbReference>
<comment type="caution">
    <text evidence="4">The sequence shown here is derived from an EMBL/GenBank/DDBJ whole genome shotgun (WGS) entry which is preliminary data.</text>
</comment>
<dbReference type="PANTHER" id="PTHR30204">
    <property type="entry name" value="REDOX-CYCLING DRUG-SENSING TRANSCRIPTIONAL ACTIVATOR SOXR"/>
    <property type="match status" value="1"/>
</dbReference>
<dbReference type="PANTHER" id="PTHR30204:SF98">
    <property type="entry name" value="HTH-TYPE TRANSCRIPTIONAL REGULATOR ADHR"/>
    <property type="match status" value="1"/>
</dbReference>
<dbReference type="Gene3D" id="1.10.1660.10">
    <property type="match status" value="1"/>
</dbReference>
<keyword evidence="1" id="KW-0238">DNA-binding</keyword>
<dbReference type="Pfam" id="PF13411">
    <property type="entry name" value="MerR_1"/>
    <property type="match status" value="1"/>
</dbReference>
<dbReference type="SMART" id="SM00422">
    <property type="entry name" value="HTH_MERR"/>
    <property type="match status" value="1"/>
</dbReference>
<dbReference type="EMBL" id="JAPDIA010000008">
    <property type="protein sequence ID" value="MDG0812799.1"/>
    <property type="molecule type" value="Genomic_DNA"/>
</dbReference>
<evidence type="ECO:0000259" key="3">
    <source>
        <dbReference type="PROSITE" id="PS50937"/>
    </source>
</evidence>
<dbReference type="GO" id="GO:0003677">
    <property type="term" value="F:DNA binding"/>
    <property type="evidence" value="ECO:0007669"/>
    <property type="project" value="UniProtKB-KW"/>
</dbReference>
<dbReference type="PROSITE" id="PS50937">
    <property type="entry name" value="HTH_MERR_2"/>
    <property type="match status" value="1"/>
</dbReference>
<keyword evidence="5" id="KW-1185">Reference proteome</keyword>
<organism evidence="4 5">
    <name type="scientific">Cohnella rhizosphaerae</name>
    <dbReference type="NCBI Taxonomy" id="1457232"/>
    <lineage>
        <taxon>Bacteria</taxon>
        <taxon>Bacillati</taxon>
        <taxon>Bacillota</taxon>
        <taxon>Bacilli</taxon>
        <taxon>Bacillales</taxon>
        <taxon>Paenibacillaceae</taxon>
        <taxon>Cohnella</taxon>
    </lineage>
</organism>
<evidence type="ECO:0000313" key="5">
    <source>
        <dbReference type="Proteomes" id="UP001153404"/>
    </source>
</evidence>
<dbReference type="CDD" id="cd01109">
    <property type="entry name" value="HTH_YyaN"/>
    <property type="match status" value="1"/>
</dbReference>
<protein>
    <submittedName>
        <fullName evidence="4">MerR family transcriptional regulator</fullName>
    </submittedName>
</protein>
<dbReference type="InterPro" id="IPR009061">
    <property type="entry name" value="DNA-bd_dom_put_sf"/>
</dbReference>
<dbReference type="InterPro" id="IPR047057">
    <property type="entry name" value="MerR_fam"/>
</dbReference>
<proteinExistence type="predicted"/>
<evidence type="ECO:0000256" key="2">
    <source>
        <dbReference type="SAM" id="Coils"/>
    </source>
</evidence>
<dbReference type="RefSeq" id="WP_277536329.1">
    <property type="nucleotide sequence ID" value="NZ_JAPDIA010000008.1"/>
</dbReference>
<dbReference type="GO" id="GO:0003700">
    <property type="term" value="F:DNA-binding transcription factor activity"/>
    <property type="evidence" value="ECO:0007669"/>
    <property type="project" value="InterPro"/>
</dbReference>
<evidence type="ECO:0000256" key="1">
    <source>
        <dbReference type="ARBA" id="ARBA00023125"/>
    </source>
</evidence>
<dbReference type="PRINTS" id="PR00040">
    <property type="entry name" value="HTHMERR"/>
</dbReference>
<name>A0A9X4L357_9BACL</name>
<dbReference type="AlphaFoldDB" id="A0A9X4L357"/>
<feature type="domain" description="HTH merR-type" evidence="3">
    <location>
        <begin position="2"/>
        <end position="71"/>
    </location>
</feature>
<sequence length="122" mass="14531">MAYSVKEVSKMFNLPQHTFRYYEKEGLLPAIERLDNGRRIYRESDLARIRMIICMREAGMSVDSIKAFNRLDLLGEDTLPDKRRIIQEQKTQVEDKIQELQELLELLNMKLDHYDERIAKRG</sequence>
<evidence type="ECO:0000313" key="4">
    <source>
        <dbReference type="EMBL" id="MDG0812799.1"/>
    </source>
</evidence>
<gene>
    <name evidence="4" type="ORF">OMP40_28350</name>
</gene>
<accession>A0A9X4L357</accession>
<feature type="coiled-coil region" evidence="2">
    <location>
        <begin position="83"/>
        <end position="117"/>
    </location>
</feature>
<dbReference type="Proteomes" id="UP001153404">
    <property type="component" value="Unassembled WGS sequence"/>
</dbReference>